<comment type="caution">
    <text evidence="1">The sequence shown here is derived from an EMBL/GenBank/DDBJ whole genome shotgun (WGS) entry which is preliminary data.</text>
</comment>
<dbReference type="PATRIC" id="fig|50340.43.peg.5096"/>
<dbReference type="STRING" id="50340.PF66_06415"/>
<evidence type="ECO:0000313" key="1">
    <source>
        <dbReference type="EMBL" id="KPA87070.1"/>
    </source>
</evidence>
<dbReference type="RefSeq" id="WP_054064872.1">
    <property type="nucleotide sequence ID" value="NZ_JSYZ01000054.1"/>
</dbReference>
<reference evidence="1 2" key="1">
    <citation type="journal article" date="2015" name="PLoS ONE">
        <title>Rice-Infecting Pseudomonas Genomes Are Highly Accessorized and Harbor Multiple Putative Virulence Mechanisms to Cause Sheath Brown Rot.</title>
        <authorList>
            <person name="Quibod I.L."/>
            <person name="Grande G."/>
            <person name="Oreiro E.G."/>
            <person name="Borja F.N."/>
            <person name="Dossa G.S."/>
            <person name="Mauleon R."/>
            <person name="Cruz C.V."/>
            <person name="Oliva R."/>
        </authorList>
    </citation>
    <scope>NUCLEOTIDE SEQUENCE [LARGE SCALE GENOMIC DNA]</scope>
    <source>
        <strain evidence="1 2">IRRI 6609</strain>
    </source>
</reference>
<protein>
    <recommendedName>
        <fullName evidence="3">Phage protein</fullName>
    </recommendedName>
</protein>
<proteinExistence type="predicted"/>
<dbReference type="AlphaFoldDB" id="A0A0M9GBM1"/>
<name>A0A0M9GBM1_9PSED</name>
<sequence length="87" mass="9530">MAFGLSRLDVPDKELGIWPDNWDSLRVFEALSTQWRTGAFGATGLDYTAIPATASMLGIKRSELPDIFPDIRIMEIEALAVMAEATG</sequence>
<accession>A0A0M9GBM1</accession>
<organism evidence="1 2">
    <name type="scientific">Pseudomonas asplenii</name>
    <dbReference type="NCBI Taxonomy" id="53407"/>
    <lineage>
        <taxon>Bacteria</taxon>
        <taxon>Pseudomonadati</taxon>
        <taxon>Pseudomonadota</taxon>
        <taxon>Gammaproteobacteria</taxon>
        <taxon>Pseudomonadales</taxon>
        <taxon>Pseudomonadaceae</taxon>
        <taxon>Pseudomonas</taxon>
    </lineage>
</organism>
<evidence type="ECO:0000313" key="2">
    <source>
        <dbReference type="Proteomes" id="UP000037931"/>
    </source>
</evidence>
<dbReference type="Pfam" id="PF08809">
    <property type="entry name" value="DUF1799"/>
    <property type="match status" value="1"/>
</dbReference>
<dbReference type="EMBL" id="JSYZ01000054">
    <property type="protein sequence ID" value="KPA87070.1"/>
    <property type="molecule type" value="Genomic_DNA"/>
</dbReference>
<dbReference type="Proteomes" id="UP000037931">
    <property type="component" value="Unassembled WGS sequence"/>
</dbReference>
<keyword evidence="2" id="KW-1185">Reference proteome</keyword>
<dbReference type="OrthoDB" id="6169380at2"/>
<gene>
    <name evidence="1" type="ORF">PF66_06415</name>
</gene>
<dbReference type="InterPro" id="IPR014915">
    <property type="entry name" value="Phage_TLS_TfmB"/>
</dbReference>
<evidence type="ECO:0008006" key="3">
    <source>
        <dbReference type="Google" id="ProtNLM"/>
    </source>
</evidence>